<protein>
    <submittedName>
        <fullName evidence="4">Putative dehydrogenase</fullName>
    </submittedName>
</protein>
<dbReference type="SUPFAM" id="SSF51735">
    <property type="entry name" value="NAD(P)-binding Rossmann-fold domains"/>
    <property type="match status" value="1"/>
</dbReference>
<feature type="domain" description="Gfo/Idh/MocA-like oxidoreductase N-terminal" evidence="2">
    <location>
        <begin position="7"/>
        <end position="133"/>
    </location>
</feature>
<evidence type="ECO:0000313" key="5">
    <source>
        <dbReference type="Proteomes" id="UP000295388"/>
    </source>
</evidence>
<evidence type="ECO:0000259" key="2">
    <source>
        <dbReference type="Pfam" id="PF01408"/>
    </source>
</evidence>
<dbReference type="PANTHER" id="PTHR43818">
    <property type="entry name" value="BCDNA.GH03377"/>
    <property type="match status" value="1"/>
</dbReference>
<dbReference type="Gene3D" id="3.40.50.720">
    <property type="entry name" value="NAD(P)-binding Rossmann-like Domain"/>
    <property type="match status" value="1"/>
</dbReference>
<dbReference type="GO" id="GO:0016491">
    <property type="term" value="F:oxidoreductase activity"/>
    <property type="evidence" value="ECO:0007669"/>
    <property type="project" value="UniProtKB-KW"/>
</dbReference>
<accession>A0A4R6K9S6</accession>
<dbReference type="GO" id="GO:0000166">
    <property type="term" value="F:nucleotide binding"/>
    <property type="evidence" value="ECO:0007669"/>
    <property type="project" value="InterPro"/>
</dbReference>
<dbReference type="RefSeq" id="WP_133801832.1">
    <property type="nucleotide sequence ID" value="NZ_SNWQ01000010.1"/>
</dbReference>
<comment type="caution">
    <text evidence="4">The sequence shown here is derived from an EMBL/GenBank/DDBJ whole genome shotgun (WGS) entry which is preliminary data.</text>
</comment>
<dbReference type="Pfam" id="PF01408">
    <property type="entry name" value="GFO_IDH_MocA"/>
    <property type="match status" value="1"/>
</dbReference>
<dbReference type="OrthoDB" id="9792085at2"/>
<dbReference type="InterPro" id="IPR036291">
    <property type="entry name" value="NAD(P)-bd_dom_sf"/>
</dbReference>
<dbReference type="InterPro" id="IPR000683">
    <property type="entry name" value="Gfo/Idh/MocA-like_OxRdtase_N"/>
</dbReference>
<sequence length="390" mass="40597">MTQNSLGVAVIGAGMVGRAHAAGYRAASQLYDLDLPEIRLVAIADAHEPFAVDGAKRFGYQRAETSWQAIVDAPDIDVVSVAIANELHRPVVEALLAAGKHVLCEKPLAPSVDDAKAMVAAAEAADTVAGVGFSFRRTPAINAIREQLDAIGPVRHFNGHYWCDYGQNPGNPISWRYKGGPGTGALADIGSHMVDLGEYLCGPIASVSGAVFQTFTTERPVPLGATVGHAAGAVGDTLEPVENEDIATFTATFANGAVGTFSISRISHGLPNGLGFEIFAADGAAAFDLNRPGEFTFADHGPDAKTNGFRSVLVGPQHPGIDKGIPMDFPSVGHGQNDLFAWQARAFLDQIAGLGKLPPVPSLAHGLHNLEILAAVTQSALNSGQAVSLS</sequence>
<proteinExistence type="predicted"/>
<dbReference type="Pfam" id="PF22725">
    <property type="entry name" value="GFO_IDH_MocA_C3"/>
    <property type="match status" value="1"/>
</dbReference>
<keyword evidence="1" id="KW-0560">Oxidoreductase</keyword>
<name>A0A4R6K9S6_9ACTN</name>
<feature type="domain" description="GFO/IDH/MocA-like oxidoreductase" evidence="3">
    <location>
        <begin position="150"/>
        <end position="284"/>
    </location>
</feature>
<dbReference type="Proteomes" id="UP000295388">
    <property type="component" value="Unassembled WGS sequence"/>
</dbReference>
<evidence type="ECO:0000256" key="1">
    <source>
        <dbReference type="ARBA" id="ARBA00023002"/>
    </source>
</evidence>
<dbReference type="SUPFAM" id="SSF55347">
    <property type="entry name" value="Glyceraldehyde-3-phosphate dehydrogenase-like, C-terminal domain"/>
    <property type="match status" value="1"/>
</dbReference>
<dbReference type="EMBL" id="SNWQ01000010">
    <property type="protein sequence ID" value="TDO46664.1"/>
    <property type="molecule type" value="Genomic_DNA"/>
</dbReference>
<keyword evidence="5" id="KW-1185">Reference proteome</keyword>
<evidence type="ECO:0000313" key="4">
    <source>
        <dbReference type="EMBL" id="TDO46664.1"/>
    </source>
</evidence>
<dbReference type="InterPro" id="IPR055170">
    <property type="entry name" value="GFO_IDH_MocA-like_dom"/>
</dbReference>
<reference evidence="4 5" key="1">
    <citation type="submission" date="2019-03" db="EMBL/GenBank/DDBJ databases">
        <title>Genomic Encyclopedia of Type Strains, Phase III (KMG-III): the genomes of soil and plant-associated and newly described type strains.</title>
        <authorList>
            <person name="Whitman W."/>
        </authorList>
    </citation>
    <scope>NUCLEOTIDE SEQUENCE [LARGE SCALE GENOMIC DNA]</scope>
    <source>
        <strain evidence="4 5">VKM Ac-2527</strain>
    </source>
</reference>
<dbReference type="AlphaFoldDB" id="A0A4R6K9S6"/>
<dbReference type="PANTHER" id="PTHR43818:SF11">
    <property type="entry name" value="BCDNA.GH03377"/>
    <property type="match status" value="1"/>
</dbReference>
<evidence type="ECO:0000259" key="3">
    <source>
        <dbReference type="Pfam" id="PF22725"/>
    </source>
</evidence>
<gene>
    <name evidence="4" type="ORF">EV643_11047</name>
</gene>
<organism evidence="4 5">
    <name type="scientific">Kribbella caucasensis</name>
    <dbReference type="NCBI Taxonomy" id="2512215"/>
    <lineage>
        <taxon>Bacteria</taxon>
        <taxon>Bacillati</taxon>
        <taxon>Actinomycetota</taxon>
        <taxon>Actinomycetes</taxon>
        <taxon>Propionibacteriales</taxon>
        <taxon>Kribbellaceae</taxon>
        <taxon>Kribbella</taxon>
    </lineage>
</organism>
<dbReference type="Gene3D" id="3.30.360.10">
    <property type="entry name" value="Dihydrodipicolinate Reductase, domain 2"/>
    <property type="match status" value="1"/>
</dbReference>
<dbReference type="InterPro" id="IPR050463">
    <property type="entry name" value="Gfo/Idh/MocA_oxidrdct_glycsds"/>
</dbReference>